<keyword evidence="2" id="KW-1185">Reference proteome</keyword>
<comment type="caution">
    <text evidence="1">The sequence shown here is derived from an EMBL/GenBank/DDBJ whole genome shotgun (WGS) entry which is preliminary data.</text>
</comment>
<protein>
    <submittedName>
        <fullName evidence="1">Uncharacterized protein</fullName>
    </submittedName>
</protein>
<dbReference type="Proteomes" id="UP000604241">
    <property type="component" value="Unassembled WGS sequence"/>
</dbReference>
<name>A0ABR8QAX1_9CELL</name>
<organism evidence="1 2">
    <name type="scientific">Cellulomonas avistercoris</name>
    <dbReference type="NCBI Taxonomy" id="2762242"/>
    <lineage>
        <taxon>Bacteria</taxon>
        <taxon>Bacillati</taxon>
        <taxon>Actinomycetota</taxon>
        <taxon>Actinomycetes</taxon>
        <taxon>Micrococcales</taxon>
        <taxon>Cellulomonadaceae</taxon>
        <taxon>Cellulomonas</taxon>
    </lineage>
</organism>
<evidence type="ECO:0000313" key="2">
    <source>
        <dbReference type="Proteomes" id="UP000604241"/>
    </source>
</evidence>
<evidence type="ECO:0000313" key="1">
    <source>
        <dbReference type="EMBL" id="MBD7917591.1"/>
    </source>
</evidence>
<reference evidence="1 2" key="1">
    <citation type="submission" date="2020-08" db="EMBL/GenBank/DDBJ databases">
        <title>A Genomic Blueprint of the Chicken Gut Microbiome.</title>
        <authorList>
            <person name="Gilroy R."/>
            <person name="Ravi A."/>
            <person name="Getino M."/>
            <person name="Pursley I."/>
            <person name="Horton D.L."/>
            <person name="Alikhan N.-F."/>
            <person name="Baker D."/>
            <person name="Gharbi K."/>
            <person name="Hall N."/>
            <person name="Watson M."/>
            <person name="Adriaenssens E.M."/>
            <person name="Foster-Nyarko E."/>
            <person name="Jarju S."/>
            <person name="Secka A."/>
            <person name="Antonio M."/>
            <person name="Oren A."/>
            <person name="Chaudhuri R."/>
            <person name="La Ragione R.M."/>
            <person name="Hildebrand F."/>
            <person name="Pallen M.J."/>
        </authorList>
    </citation>
    <scope>NUCLEOTIDE SEQUENCE [LARGE SCALE GENOMIC DNA]</scope>
    <source>
        <strain evidence="1 2">Sa3CUA2</strain>
    </source>
</reference>
<accession>A0ABR8QAX1</accession>
<dbReference type="RefSeq" id="WP_191780892.1">
    <property type="nucleotide sequence ID" value="NZ_JACSQV010000003.1"/>
</dbReference>
<sequence>MGDGAAVQVAQGVVDADYSQVELHLDAPGTLDPRADTGLASTWEDGWVVLTVPRQHGRVAFRIEVHDRTPTVDPAWDAVAELSLRGGGAVRVTGWAGAGSVDGPLLPAVDMRARYAVRGGQDGSEQFRAGRWDEAPAESYVVQLWPAAPAPARVVTASSPWSQYWAFGPEAQDAVRRLRDVPDPERLDLLLDAALDAHPEVAEHLRSGDSRYRVGIIRYAQELFRVAHAAYADLSQDHHRLARLIDERAEARPRR</sequence>
<gene>
    <name evidence="1" type="ORF">H9657_04765</name>
</gene>
<proteinExistence type="predicted"/>
<dbReference type="EMBL" id="JACSQV010000003">
    <property type="protein sequence ID" value="MBD7917591.1"/>
    <property type="molecule type" value="Genomic_DNA"/>
</dbReference>